<organism evidence="1 2">
    <name type="scientific">Lentilactobacillus kefiri</name>
    <name type="common">Lactobacillus kefiri</name>
    <dbReference type="NCBI Taxonomy" id="33962"/>
    <lineage>
        <taxon>Bacteria</taxon>
        <taxon>Bacillati</taxon>
        <taxon>Bacillota</taxon>
        <taxon>Bacilli</taxon>
        <taxon>Lactobacillales</taxon>
        <taxon>Lactobacillaceae</taxon>
        <taxon>Lentilactobacillus</taxon>
    </lineage>
</organism>
<evidence type="ECO:0000313" key="1">
    <source>
        <dbReference type="EMBL" id="GEL28506.1"/>
    </source>
</evidence>
<accession>A0A511DUJ2</accession>
<name>A0A511DUJ2_LENKE</name>
<keyword evidence="2" id="KW-1185">Reference proteome</keyword>
<dbReference type="OrthoDB" id="2292913at2"/>
<comment type="caution">
    <text evidence="1">The sequence shown here is derived from an EMBL/GenBank/DDBJ whole genome shotgun (WGS) entry which is preliminary data.</text>
</comment>
<dbReference type="RefSeq" id="WP_056982278.1">
    <property type="nucleotide sequence ID" value="NZ_BJVK01000014.1"/>
</dbReference>
<gene>
    <name evidence="1" type="ORF">LKE01_13260</name>
</gene>
<dbReference type="AlphaFoldDB" id="A0A511DUJ2"/>
<evidence type="ECO:0000313" key="2">
    <source>
        <dbReference type="Proteomes" id="UP000321893"/>
    </source>
</evidence>
<proteinExistence type="predicted"/>
<dbReference type="GeneID" id="71567549"/>
<sequence length="150" mass="17884">MVKNYSYLKGQLLMEKITKYALTFVSAFSIMAVSQTQSKAASWHYGTPKILRGTYNRTMHAGSGKYRFKFKQGVQMTRRTYTAFGLGDPFSMNRVSYKRYGRYTYLLRGVEYVYSHKWNYVKLRATHYKLKERIITPHYAEKHFSKVYYR</sequence>
<dbReference type="EMBL" id="BJVK01000014">
    <property type="protein sequence ID" value="GEL28506.1"/>
    <property type="molecule type" value="Genomic_DNA"/>
</dbReference>
<reference evidence="1" key="1">
    <citation type="submission" date="2019-07" db="EMBL/GenBank/DDBJ databases">
        <title>Whole genome shotgun sequence of Lactobacillus kefiri NBRC 15888.</title>
        <authorList>
            <person name="Hosoyama A."/>
            <person name="Uohara A."/>
            <person name="Ohji S."/>
            <person name="Ichikawa N."/>
        </authorList>
    </citation>
    <scope>NUCLEOTIDE SEQUENCE [LARGE SCALE GENOMIC DNA]</scope>
    <source>
        <strain evidence="1">NBRC 15888</strain>
    </source>
</reference>
<dbReference type="Proteomes" id="UP000321893">
    <property type="component" value="Unassembled WGS sequence"/>
</dbReference>
<protein>
    <submittedName>
        <fullName evidence="1">Uncharacterized protein</fullName>
    </submittedName>
</protein>